<feature type="transmembrane region" description="Helical" evidence="6">
    <location>
        <begin position="12"/>
        <end position="40"/>
    </location>
</feature>
<dbReference type="EMBL" id="MHHY01000009">
    <property type="protein sequence ID" value="OGY40298.1"/>
    <property type="molecule type" value="Genomic_DNA"/>
</dbReference>
<proteinExistence type="inferred from homology"/>
<dbReference type="InterPro" id="IPR005151">
    <property type="entry name" value="Tail-specific_protease"/>
</dbReference>
<keyword evidence="6" id="KW-0812">Transmembrane</keyword>
<dbReference type="Pfam" id="PF00595">
    <property type="entry name" value="PDZ"/>
    <property type="match status" value="1"/>
</dbReference>
<dbReference type="CDD" id="cd07560">
    <property type="entry name" value="Peptidase_S41_CPP"/>
    <property type="match status" value="1"/>
</dbReference>
<dbReference type="PANTHER" id="PTHR32060:SF30">
    <property type="entry name" value="CARBOXY-TERMINAL PROCESSING PROTEASE CTPA"/>
    <property type="match status" value="1"/>
</dbReference>
<sequence length="423" mass="46657">MQLRIPFTKDKYLGKNFFLILGSIGLSGCFFVLGVVFSLYRFNLINSILPDQNISDVLIRGVFNFEQPESTRGADFSLFWDSWAAVQEHYLDRSNLDHQKMVYGAIKGMLESLEDPYTSFFEPQARQEFEEEVSGRFEGIGIEIGMRDEALTVIAPLDGSPAQKSGLRSGDKILEVDGLVTAGMSLEEAVKKIRGAKDTKVVLTVSRNGIKESQKIEITRGVISVPSVTFNKIGDDIAHIKVHNFYAPVSFEFKKAILEMSLSGRKNIILDLRNNPGGYFDMAVELASWFLEPGSVVVKQDNGNGAFVCDTCKSTGLGLLKNYKLVILVNEGSASASEILAGALRDNKGTKLIGIQTFGKGVVQEVFPMQKDSSIKITVSKWLTPNDHDIGSVGLKPDIEVKDSEELDKDPQLDKAIEIIKSL</sequence>
<dbReference type="GO" id="GO:0006508">
    <property type="term" value="P:proteolysis"/>
    <property type="evidence" value="ECO:0007669"/>
    <property type="project" value="UniProtKB-KW"/>
</dbReference>
<evidence type="ECO:0000256" key="4">
    <source>
        <dbReference type="ARBA" id="ARBA00022825"/>
    </source>
</evidence>
<keyword evidence="6" id="KW-1133">Transmembrane helix</keyword>
<evidence type="ECO:0000256" key="1">
    <source>
        <dbReference type="ARBA" id="ARBA00009179"/>
    </source>
</evidence>
<dbReference type="FunFam" id="2.30.42.10:FF:000063">
    <property type="entry name" value="Peptidase, S41 family"/>
    <property type="match status" value="1"/>
</dbReference>
<organism evidence="8 9">
    <name type="scientific">Candidatus Brennerbacteria bacterium RIFOXYD1_FULL_41_16</name>
    <dbReference type="NCBI Taxonomy" id="1797529"/>
    <lineage>
        <taxon>Bacteria</taxon>
        <taxon>Candidatus Brenneribacteriota</taxon>
    </lineage>
</organism>
<gene>
    <name evidence="8" type="ORF">A2570_03410</name>
</gene>
<dbReference type="InterPro" id="IPR001478">
    <property type="entry name" value="PDZ"/>
</dbReference>
<accession>A0A1G1XJW4</accession>
<dbReference type="SUPFAM" id="SSF50156">
    <property type="entry name" value="PDZ domain-like"/>
    <property type="match status" value="1"/>
</dbReference>
<dbReference type="SUPFAM" id="SSF52096">
    <property type="entry name" value="ClpP/crotonase"/>
    <property type="match status" value="1"/>
</dbReference>
<dbReference type="SMART" id="SM00245">
    <property type="entry name" value="TSPc"/>
    <property type="match status" value="1"/>
</dbReference>
<evidence type="ECO:0000256" key="3">
    <source>
        <dbReference type="ARBA" id="ARBA00022801"/>
    </source>
</evidence>
<dbReference type="InterPro" id="IPR029045">
    <property type="entry name" value="ClpP/crotonase-like_dom_sf"/>
</dbReference>
<feature type="domain" description="PDZ" evidence="7">
    <location>
        <begin position="126"/>
        <end position="208"/>
    </location>
</feature>
<comment type="similarity">
    <text evidence="1 5">Belongs to the peptidase S41A family.</text>
</comment>
<dbReference type="Gene3D" id="3.30.750.44">
    <property type="match status" value="1"/>
</dbReference>
<keyword evidence="3 5" id="KW-0378">Hydrolase</keyword>
<dbReference type="InterPro" id="IPR036034">
    <property type="entry name" value="PDZ_sf"/>
</dbReference>
<dbReference type="InterPro" id="IPR004447">
    <property type="entry name" value="Peptidase_S41A"/>
</dbReference>
<dbReference type="CDD" id="cd06782">
    <property type="entry name" value="cpPDZ_CPP-like"/>
    <property type="match status" value="1"/>
</dbReference>
<dbReference type="GO" id="GO:0007165">
    <property type="term" value="P:signal transduction"/>
    <property type="evidence" value="ECO:0007669"/>
    <property type="project" value="TreeGrafter"/>
</dbReference>
<dbReference type="Pfam" id="PF03572">
    <property type="entry name" value="Peptidase_S41"/>
    <property type="match status" value="1"/>
</dbReference>
<keyword evidence="6" id="KW-0472">Membrane</keyword>
<name>A0A1G1XJW4_9BACT</name>
<dbReference type="Gene3D" id="3.90.226.10">
    <property type="entry name" value="2-enoyl-CoA Hydratase, Chain A, domain 1"/>
    <property type="match status" value="1"/>
</dbReference>
<dbReference type="GO" id="GO:0008236">
    <property type="term" value="F:serine-type peptidase activity"/>
    <property type="evidence" value="ECO:0007669"/>
    <property type="project" value="UniProtKB-KW"/>
</dbReference>
<dbReference type="AlphaFoldDB" id="A0A1G1XJW4"/>
<dbReference type="PROSITE" id="PS50106">
    <property type="entry name" value="PDZ"/>
    <property type="match status" value="1"/>
</dbReference>
<dbReference type="STRING" id="1797529.A2570_03410"/>
<dbReference type="InterPro" id="IPR055210">
    <property type="entry name" value="CtpA/B_N"/>
</dbReference>
<evidence type="ECO:0000256" key="2">
    <source>
        <dbReference type="ARBA" id="ARBA00022670"/>
    </source>
</evidence>
<evidence type="ECO:0000256" key="5">
    <source>
        <dbReference type="RuleBase" id="RU004404"/>
    </source>
</evidence>
<dbReference type="PROSITE" id="PS51257">
    <property type="entry name" value="PROKAR_LIPOPROTEIN"/>
    <property type="match status" value="1"/>
</dbReference>
<dbReference type="GO" id="GO:0030288">
    <property type="term" value="C:outer membrane-bounded periplasmic space"/>
    <property type="evidence" value="ECO:0007669"/>
    <property type="project" value="TreeGrafter"/>
</dbReference>
<reference evidence="8 9" key="1">
    <citation type="journal article" date="2016" name="Nat. Commun.">
        <title>Thousands of microbial genomes shed light on interconnected biogeochemical processes in an aquifer system.</title>
        <authorList>
            <person name="Anantharaman K."/>
            <person name="Brown C.T."/>
            <person name="Hug L.A."/>
            <person name="Sharon I."/>
            <person name="Castelle C.J."/>
            <person name="Probst A.J."/>
            <person name="Thomas B.C."/>
            <person name="Singh A."/>
            <person name="Wilkins M.J."/>
            <person name="Karaoz U."/>
            <person name="Brodie E.L."/>
            <person name="Williams K.H."/>
            <person name="Hubbard S.S."/>
            <person name="Banfield J.F."/>
        </authorList>
    </citation>
    <scope>NUCLEOTIDE SEQUENCE [LARGE SCALE GENOMIC DNA]</scope>
</reference>
<keyword evidence="4 5" id="KW-0720">Serine protease</keyword>
<dbReference type="Pfam" id="PF22694">
    <property type="entry name" value="CtpB_N-like"/>
    <property type="match status" value="1"/>
</dbReference>
<dbReference type="Proteomes" id="UP000178570">
    <property type="component" value="Unassembled WGS sequence"/>
</dbReference>
<dbReference type="SMART" id="SM00228">
    <property type="entry name" value="PDZ"/>
    <property type="match status" value="1"/>
</dbReference>
<dbReference type="GO" id="GO:0004175">
    <property type="term" value="F:endopeptidase activity"/>
    <property type="evidence" value="ECO:0007669"/>
    <property type="project" value="TreeGrafter"/>
</dbReference>
<dbReference type="Gene3D" id="2.30.42.10">
    <property type="match status" value="1"/>
</dbReference>
<comment type="caution">
    <text evidence="8">The sequence shown here is derived from an EMBL/GenBank/DDBJ whole genome shotgun (WGS) entry which is preliminary data.</text>
</comment>
<evidence type="ECO:0000256" key="6">
    <source>
        <dbReference type="SAM" id="Phobius"/>
    </source>
</evidence>
<evidence type="ECO:0000313" key="9">
    <source>
        <dbReference type="Proteomes" id="UP000178570"/>
    </source>
</evidence>
<evidence type="ECO:0000259" key="7">
    <source>
        <dbReference type="PROSITE" id="PS50106"/>
    </source>
</evidence>
<evidence type="ECO:0000313" key="8">
    <source>
        <dbReference type="EMBL" id="OGY40298.1"/>
    </source>
</evidence>
<keyword evidence="2 5" id="KW-0645">Protease</keyword>
<dbReference type="PANTHER" id="PTHR32060">
    <property type="entry name" value="TAIL-SPECIFIC PROTEASE"/>
    <property type="match status" value="1"/>
</dbReference>
<dbReference type="NCBIfam" id="TIGR00225">
    <property type="entry name" value="prc"/>
    <property type="match status" value="1"/>
</dbReference>
<protein>
    <recommendedName>
        <fullName evidence="7">PDZ domain-containing protein</fullName>
    </recommendedName>
</protein>